<reference evidence="2" key="1">
    <citation type="submission" date="2020-08" db="EMBL/GenBank/DDBJ databases">
        <title>Genome public.</title>
        <authorList>
            <person name="Liu C."/>
            <person name="Sun Q."/>
        </authorList>
    </citation>
    <scope>NUCLEOTIDE SEQUENCE</scope>
    <source>
        <strain evidence="2">NSJ-54</strain>
    </source>
</reference>
<dbReference type="AlphaFoldDB" id="A0A926EB12"/>
<dbReference type="Pfam" id="PF06961">
    <property type="entry name" value="DUF1294"/>
    <property type="match status" value="1"/>
</dbReference>
<evidence type="ECO:0000313" key="3">
    <source>
        <dbReference type="Proteomes" id="UP000660861"/>
    </source>
</evidence>
<keyword evidence="1" id="KW-0472">Membrane</keyword>
<feature type="transmembrane region" description="Helical" evidence="1">
    <location>
        <begin position="38"/>
        <end position="57"/>
    </location>
</feature>
<accession>A0A926EB12</accession>
<gene>
    <name evidence="2" type="ORF">H8709_02655</name>
</gene>
<evidence type="ECO:0000256" key="1">
    <source>
        <dbReference type="SAM" id="Phobius"/>
    </source>
</evidence>
<keyword evidence="1" id="KW-1133">Transmembrane helix</keyword>
<evidence type="ECO:0000313" key="2">
    <source>
        <dbReference type="EMBL" id="MBC8569725.1"/>
    </source>
</evidence>
<proteinExistence type="predicted"/>
<comment type="caution">
    <text evidence="2">The sequence shown here is derived from an EMBL/GenBank/DDBJ whole genome shotgun (WGS) entry which is preliminary data.</text>
</comment>
<protein>
    <submittedName>
        <fullName evidence="2">DUF1294 domain-containing protein</fullName>
    </submittedName>
</protein>
<keyword evidence="3" id="KW-1185">Reference proteome</keyword>
<dbReference type="Proteomes" id="UP000660861">
    <property type="component" value="Unassembled WGS sequence"/>
</dbReference>
<feature type="transmembrane region" description="Helical" evidence="1">
    <location>
        <begin position="63"/>
        <end position="84"/>
    </location>
</feature>
<organism evidence="2 3">
    <name type="scientific">Zongyangia hominis</name>
    <dbReference type="NCBI Taxonomy" id="2763677"/>
    <lineage>
        <taxon>Bacteria</taxon>
        <taxon>Bacillati</taxon>
        <taxon>Bacillota</taxon>
        <taxon>Clostridia</taxon>
        <taxon>Eubacteriales</taxon>
        <taxon>Oscillospiraceae</taxon>
        <taxon>Zongyangia</taxon>
    </lineage>
</organism>
<feature type="transmembrane region" description="Helical" evidence="1">
    <location>
        <begin position="6"/>
        <end position="26"/>
    </location>
</feature>
<dbReference type="EMBL" id="JACRTC010000001">
    <property type="protein sequence ID" value="MBC8569725.1"/>
    <property type="molecule type" value="Genomic_DNA"/>
</dbReference>
<sequence>MLYFWTAVGVMNLIAFFVCGWDKRAARKHRRRTPEKTLFLLAALGGSVGLYVGMLLFRHKTRHWYFMAGVPLIILAQAALLVLFHRFVFPLF</sequence>
<dbReference type="RefSeq" id="WP_262396820.1">
    <property type="nucleotide sequence ID" value="NZ_JACRTC010000001.1"/>
</dbReference>
<dbReference type="InterPro" id="IPR010718">
    <property type="entry name" value="DUF1294"/>
</dbReference>
<keyword evidence="1" id="KW-0812">Transmembrane</keyword>
<name>A0A926EB12_9FIRM</name>